<feature type="transmembrane region" description="Helical" evidence="2">
    <location>
        <begin position="117"/>
        <end position="136"/>
    </location>
</feature>
<keyword evidence="2" id="KW-1133">Transmembrane helix</keyword>
<gene>
    <name evidence="4" type="ORF">GCM10011339_35420</name>
</gene>
<feature type="region of interest" description="Disordered" evidence="1">
    <location>
        <begin position="27"/>
        <end position="70"/>
    </location>
</feature>
<dbReference type="Proteomes" id="UP000647339">
    <property type="component" value="Unassembled WGS sequence"/>
</dbReference>
<evidence type="ECO:0000256" key="1">
    <source>
        <dbReference type="SAM" id="MobiDB-lite"/>
    </source>
</evidence>
<evidence type="ECO:0000256" key="3">
    <source>
        <dbReference type="SAM" id="SignalP"/>
    </source>
</evidence>
<feature type="compositionally biased region" description="Basic and acidic residues" evidence="1">
    <location>
        <begin position="52"/>
        <end position="70"/>
    </location>
</feature>
<keyword evidence="2" id="KW-0812">Transmembrane</keyword>
<reference evidence="5" key="1">
    <citation type="journal article" date="2019" name="Int. J. Syst. Evol. Microbiol.">
        <title>The Global Catalogue of Microorganisms (GCM) 10K type strain sequencing project: providing services to taxonomists for standard genome sequencing and annotation.</title>
        <authorList>
            <consortium name="The Broad Institute Genomics Platform"/>
            <consortium name="The Broad Institute Genome Sequencing Center for Infectious Disease"/>
            <person name="Wu L."/>
            <person name="Ma J."/>
        </authorList>
    </citation>
    <scope>NUCLEOTIDE SEQUENCE [LARGE SCALE GENOMIC DNA]</scope>
    <source>
        <strain evidence="5">CGMCC 1.15407</strain>
    </source>
</reference>
<feature type="transmembrane region" description="Helical" evidence="2">
    <location>
        <begin position="187"/>
        <end position="204"/>
    </location>
</feature>
<evidence type="ECO:0000313" key="4">
    <source>
        <dbReference type="EMBL" id="GGF43823.1"/>
    </source>
</evidence>
<dbReference type="EMBL" id="BMIU01000020">
    <property type="protein sequence ID" value="GGF43823.1"/>
    <property type="molecule type" value="Genomic_DNA"/>
</dbReference>
<feature type="chain" id="PRO_5045517799" description="DUF2231 domain-containing protein" evidence="3">
    <location>
        <begin position="25"/>
        <end position="232"/>
    </location>
</feature>
<feature type="transmembrane region" description="Helical" evidence="2">
    <location>
        <begin position="163"/>
        <end position="182"/>
    </location>
</feature>
<feature type="transmembrane region" description="Helical" evidence="2">
    <location>
        <begin position="90"/>
        <end position="112"/>
    </location>
</feature>
<comment type="caution">
    <text evidence="4">The sequence shown here is derived from an EMBL/GenBank/DDBJ whole genome shotgun (WGS) entry which is preliminary data.</text>
</comment>
<feature type="compositionally biased region" description="Polar residues" evidence="1">
    <location>
        <begin position="33"/>
        <end position="50"/>
    </location>
</feature>
<protein>
    <recommendedName>
        <fullName evidence="6">DUF2231 domain-containing protein</fullName>
    </recommendedName>
</protein>
<keyword evidence="2" id="KW-0472">Membrane</keyword>
<keyword evidence="5" id="KW-1185">Reference proteome</keyword>
<feature type="signal peptide" evidence="3">
    <location>
        <begin position="1"/>
        <end position="24"/>
    </location>
</feature>
<keyword evidence="3" id="KW-0732">Signal</keyword>
<evidence type="ECO:0008006" key="6">
    <source>
        <dbReference type="Google" id="ProtNLM"/>
    </source>
</evidence>
<proteinExistence type="predicted"/>
<evidence type="ECO:0000256" key="2">
    <source>
        <dbReference type="SAM" id="Phobius"/>
    </source>
</evidence>
<dbReference type="RefSeq" id="WP_178371494.1">
    <property type="nucleotide sequence ID" value="NZ_BMIU01000020.1"/>
</dbReference>
<evidence type="ECO:0000313" key="5">
    <source>
        <dbReference type="Proteomes" id="UP000647339"/>
    </source>
</evidence>
<accession>A0ABQ1V8A6</accession>
<sequence>MKLTMKNILKAVVLVLFTSATALAHDGHKSKQDSTAQQADTVMTTPTSEADQSEHEHTSEAVSHDAHEKDAHHEKKVTADLADFPTIHPLIVHFAIVLLIVGAILAVVNIYFIKKELAWTAFALVLVGFVAAYLAGRNFHPHTHGLTEHARLVLEQHDFWADWTINLGFIGLLLQGINLFIFKSKRWAMAIVAVVLLGAAYAVAQAGHYGAQLVHIEGVGPQGDFLELEHEH</sequence>
<organism evidence="4 5">
    <name type="scientific">Echinicola rosea</name>
    <dbReference type="NCBI Taxonomy" id="1807691"/>
    <lineage>
        <taxon>Bacteria</taxon>
        <taxon>Pseudomonadati</taxon>
        <taxon>Bacteroidota</taxon>
        <taxon>Cytophagia</taxon>
        <taxon>Cytophagales</taxon>
        <taxon>Cyclobacteriaceae</taxon>
        <taxon>Echinicola</taxon>
    </lineage>
</organism>
<name>A0ABQ1V8A6_9BACT</name>